<dbReference type="GO" id="GO:0016491">
    <property type="term" value="F:oxidoreductase activity"/>
    <property type="evidence" value="ECO:0007669"/>
    <property type="project" value="UniProtKB-KW"/>
</dbReference>
<dbReference type="PATRIC" id="fig|679936.5.peg.1044"/>
<dbReference type="Gene3D" id="3.10.20.30">
    <property type="match status" value="1"/>
</dbReference>
<dbReference type="PROSITE" id="PS00197">
    <property type="entry name" value="2FE2S_FER_1"/>
    <property type="match status" value="1"/>
</dbReference>
<dbReference type="SUPFAM" id="SSF54292">
    <property type="entry name" value="2Fe-2S ferredoxin-like"/>
    <property type="match status" value="1"/>
</dbReference>
<evidence type="ECO:0000259" key="7">
    <source>
        <dbReference type="PROSITE" id="PS51085"/>
    </source>
</evidence>
<dbReference type="KEGG" id="sap:Sulac_0986"/>
<dbReference type="Gene3D" id="1.10.150.120">
    <property type="entry name" value="[2Fe-2S]-binding domain"/>
    <property type="match status" value="1"/>
</dbReference>
<dbReference type="HOGENOM" id="CLU_052511_3_1_9"/>
<organism evidence="8 9">
    <name type="scientific">Sulfobacillus acidophilus (strain ATCC 700253 / DSM 10332 / NAL)</name>
    <dbReference type="NCBI Taxonomy" id="679936"/>
    <lineage>
        <taxon>Bacteria</taxon>
        <taxon>Bacillati</taxon>
        <taxon>Bacillota</taxon>
        <taxon>Clostridia</taxon>
        <taxon>Eubacteriales</taxon>
        <taxon>Clostridiales Family XVII. Incertae Sedis</taxon>
        <taxon>Sulfobacillus</taxon>
    </lineage>
</organism>
<reference evidence="8 9" key="2">
    <citation type="journal article" date="2012" name="Stand. Genomic Sci.">
        <title>Complete genome sequence of the moderately thermophilic mineral-sulfide-oxidizing firmicute Sulfobacillus acidophilus type strain (NAL(T)).</title>
        <authorList>
            <person name="Anderson I."/>
            <person name="Chertkov O."/>
            <person name="Chen A."/>
            <person name="Saunders E."/>
            <person name="Lapidus A."/>
            <person name="Nolan M."/>
            <person name="Lucas S."/>
            <person name="Hammon N."/>
            <person name="Deshpande S."/>
            <person name="Cheng J.F."/>
            <person name="Han C."/>
            <person name="Tapia R."/>
            <person name="Goodwin L.A."/>
            <person name="Pitluck S."/>
            <person name="Liolios K."/>
            <person name="Pagani I."/>
            <person name="Ivanova N."/>
            <person name="Mikhailova N."/>
            <person name="Pati A."/>
            <person name="Palaniappan K."/>
            <person name="Land M."/>
            <person name="Pan C."/>
            <person name="Rohde M."/>
            <person name="Pukall R."/>
            <person name="Goker M."/>
            <person name="Detter J.C."/>
            <person name="Woyke T."/>
            <person name="Bristow J."/>
            <person name="Eisen J.A."/>
            <person name="Markowitz V."/>
            <person name="Hugenholtz P."/>
            <person name="Kyrpides N.C."/>
            <person name="Klenk H.P."/>
            <person name="Mavromatis K."/>
        </authorList>
    </citation>
    <scope>NUCLEOTIDE SEQUENCE [LARGE SCALE GENOMIC DNA]</scope>
    <source>
        <strain evidence="9">ATCC 700253 / DSM 10332 / NAL</strain>
    </source>
</reference>
<feature type="domain" description="2Fe-2S ferredoxin-type" evidence="7">
    <location>
        <begin position="2"/>
        <end position="78"/>
    </location>
</feature>
<dbReference type="FunFam" id="1.10.150.120:FF:000003">
    <property type="entry name" value="Carbon monoxide dehydrogenase, small subunit"/>
    <property type="match status" value="1"/>
</dbReference>
<dbReference type="InterPro" id="IPR006058">
    <property type="entry name" value="2Fe2S_fd_BS"/>
</dbReference>
<dbReference type="InterPro" id="IPR002888">
    <property type="entry name" value="2Fe-2S-bd"/>
</dbReference>
<evidence type="ECO:0000256" key="1">
    <source>
        <dbReference type="ARBA" id="ARBA00022714"/>
    </source>
</evidence>
<dbReference type="InterPro" id="IPR036010">
    <property type="entry name" value="2Fe-2S_ferredoxin-like_sf"/>
</dbReference>
<dbReference type="PANTHER" id="PTHR44379:SF5">
    <property type="entry name" value="OXIDOREDUCTASE WITH IRON-SULFUR SUBUNIT"/>
    <property type="match status" value="1"/>
</dbReference>
<dbReference type="EC" id="1.2.99.2" evidence="8"/>
<dbReference type="Pfam" id="PF00111">
    <property type="entry name" value="Fer2"/>
    <property type="match status" value="1"/>
</dbReference>
<evidence type="ECO:0000313" key="8">
    <source>
        <dbReference type="EMBL" id="AEW04487.1"/>
    </source>
</evidence>
<sequence>MPTITVSVNHTPYTVTVEPRLLLADFLRDTLHLTGTHVGCEQGVCGACTVLFDGEPVRSCLMFAVMADGHDITTVEGLAADGRLHPVQEAFHEEHALQCGFCTPGFLITAVHFLDHHTHPSRDDIREALSGNLCRCTGYQPIVNAVERASRADRPDRP</sequence>
<dbReference type="InterPro" id="IPR051452">
    <property type="entry name" value="Diverse_Oxidoreductases"/>
</dbReference>
<dbReference type="InterPro" id="IPR012675">
    <property type="entry name" value="Beta-grasp_dom_sf"/>
</dbReference>
<dbReference type="InterPro" id="IPR036884">
    <property type="entry name" value="2Fe-2S-bd_dom_sf"/>
</dbReference>
<comment type="pathway">
    <text evidence="6">Alkaloid degradation; nicotine degradation.</text>
</comment>
<dbReference type="CDD" id="cd00207">
    <property type="entry name" value="fer2"/>
    <property type="match status" value="1"/>
</dbReference>
<keyword evidence="9" id="KW-1185">Reference proteome</keyword>
<dbReference type="SUPFAM" id="SSF47741">
    <property type="entry name" value="CO dehydrogenase ISP C-domain like"/>
    <property type="match status" value="1"/>
</dbReference>
<dbReference type="EMBL" id="CP003179">
    <property type="protein sequence ID" value="AEW04487.1"/>
    <property type="molecule type" value="Genomic_DNA"/>
</dbReference>
<dbReference type="Proteomes" id="UP000005439">
    <property type="component" value="Chromosome"/>
</dbReference>
<dbReference type="GO" id="GO:0046872">
    <property type="term" value="F:metal ion binding"/>
    <property type="evidence" value="ECO:0007669"/>
    <property type="project" value="UniProtKB-KW"/>
</dbReference>
<evidence type="ECO:0000256" key="6">
    <source>
        <dbReference type="ARBA" id="ARBA00060707"/>
    </source>
</evidence>
<dbReference type="AlphaFoldDB" id="G8TTA7"/>
<proteinExistence type="predicted"/>
<evidence type="ECO:0000256" key="5">
    <source>
        <dbReference type="ARBA" id="ARBA00023014"/>
    </source>
</evidence>
<evidence type="ECO:0000256" key="3">
    <source>
        <dbReference type="ARBA" id="ARBA00023002"/>
    </source>
</evidence>
<dbReference type="Pfam" id="PF01799">
    <property type="entry name" value="Fer2_2"/>
    <property type="match status" value="1"/>
</dbReference>
<dbReference type="GO" id="GO:0051537">
    <property type="term" value="F:2 iron, 2 sulfur cluster binding"/>
    <property type="evidence" value="ECO:0007669"/>
    <property type="project" value="UniProtKB-KW"/>
</dbReference>
<keyword evidence="1" id="KW-0001">2Fe-2S</keyword>
<keyword evidence="4" id="KW-0408">Iron</keyword>
<dbReference type="FunFam" id="3.10.20.30:FF:000020">
    <property type="entry name" value="Xanthine dehydrogenase iron-sulfur subunit"/>
    <property type="match status" value="1"/>
</dbReference>
<dbReference type="STRING" id="679936.Sulac_0986"/>
<gene>
    <name evidence="8" type="ordered locus">Sulac_0986</name>
</gene>
<accession>G8TTA7</accession>
<reference evidence="9" key="1">
    <citation type="submission" date="2011-12" db="EMBL/GenBank/DDBJ databases">
        <title>The complete genome of chromosome of Sulfobacillus acidophilus DSM 10332.</title>
        <authorList>
            <person name="Lucas S."/>
            <person name="Han J."/>
            <person name="Lapidus A."/>
            <person name="Bruce D."/>
            <person name="Goodwin L."/>
            <person name="Pitluck S."/>
            <person name="Peters L."/>
            <person name="Kyrpides N."/>
            <person name="Mavromatis K."/>
            <person name="Ivanova N."/>
            <person name="Mikhailova N."/>
            <person name="Chertkov O."/>
            <person name="Saunders E."/>
            <person name="Detter J.C."/>
            <person name="Tapia R."/>
            <person name="Han C."/>
            <person name="Land M."/>
            <person name="Hauser L."/>
            <person name="Markowitz V."/>
            <person name="Cheng J.-F."/>
            <person name="Hugenholtz P."/>
            <person name="Woyke T."/>
            <person name="Wu D."/>
            <person name="Pukall R."/>
            <person name="Gehrich-Schroeter G."/>
            <person name="Schneider S."/>
            <person name="Klenk H.-P."/>
            <person name="Eisen J.A."/>
        </authorList>
    </citation>
    <scope>NUCLEOTIDE SEQUENCE [LARGE SCALE GENOMIC DNA]</scope>
    <source>
        <strain evidence="9">ATCC 700253 / DSM 10332 / NAL</strain>
    </source>
</reference>
<evidence type="ECO:0000313" key="9">
    <source>
        <dbReference type="Proteomes" id="UP000005439"/>
    </source>
</evidence>
<dbReference type="PROSITE" id="PS51085">
    <property type="entry name" value="2FE2S_FER_2"/>
    <property type="match status" value="1"/>
</dbReference>
<protein>
    <submittedName>
        <fullName evidence="8">Carbon-monoxide dehydrogenase (Acceptor)</fullName>
        <ecNumber evidence="8">1.2.99.2</ecNumber>
    </submittedName>
</protein>
<keyword evidence="2" id="KW-0479">Metal-binding</keyword>
<evidence type="ECO:0000256" key="2">
    <source>
        <dbReference type="ARBA" id="ARBA00022723"/>
    </source>
</evidence>
<keyword evidence="5" id="KW-0411">Iron-sulfur</keyword>
<dbReference type="InterPro" id="IPR001041">
    <property type="entry name" value="2Fe-2S_ferredoxin-type"/>
</dbReference>
<evidence type="ECO:0000256" key="4">
    <source>
        <dbReference type="ARBA" id="ARBA00023004"/>
    </source>
</evidence>
<dbReference type="PANTHER" id="PTHR44379">
    <property type="entry name" value="OXIDOREDUCTASE WITH IRON-SULFUR SUBUNIT"/>
    <property type="match status" value="1"/>
</dbReference>
<name>G8TTA7_SULAD</name>
<keyword evidence="3 8" id="KW-0560">Oxidoreductase</keyword>